<comment type="pathway">
    <text evidence="3">Cofactor biosynthesis; riboflavin biosynthesis; 5-amino-6-(D-ribitylamino)uracil from GTP: step 3/4.</text>
</comment>
<dbReference type="EC" id="3.5.4.26" evidence="6"/>
<dbReference type="Pfam" id="PF01872">
    <property type="entry name" value="RibD_C"/>
    <property type="match status" value="1"/>
</dbReference>
<dbReference type="InterPro" id="IPR016193">
    <property type="entry name" value="Cytidine_deaminase-like"/>
</dbReference>
<keyword evidence="12" id="KW-1185">Reference proteome</keyword>
<evidence type="ECO:0000313" key="12">
    <source>
        <dbReference type="Proteomes" id="UP000503264"/>
    </source>
</evidence>
<organism evidence="11 12">
    <name type="scientific">Campylobacter mucosalis CCUG 21559</name>
    <dbReference type="NCBI Taxonomy" id="1032067"/>
    <lineage>
        <taxon>Bacteria</taxon>
        <taxon>Pseudomonadati</taxon>
        <taxon>Campylobacterota</taxon>
        <taxon>Epsilonproteobacteria</taxon>
        <taxon>Campylobacterales</taxon>
        <taxon>Campylobacteraceae</taxon>
        <taxon>Campylobacter</taxon>
    </lineage>
</organism>
<evidence type="ECO:0000256" key="4">
    <source>
        <dbReference type="ARBA" id="ARBA00005259"/>
    </source>
</evidence>
<dbReference type="InterPro" id="IPR004794">
    <property type="entry name" value="Eubact_RibD"/>
</dbReference>
<dbReference type="Pfam" id="PF00383">
    <property type="entry name" value="dCMP_cyt_deam_1"/>
    <property type="match status" value="1"/>
</dbReference>
<evidence type="ECO:0000259" key="10">
    <source>
        <dbReference type="PROSITE" id="PS51747"/>
    </source>
</evidence>
<reference evidence="11 12" key="1">
    <citation type="submission" date="2016-07" db="EMBL/GenBank/DDBJ databases">
        <title>Comparative genomics of the Campylobacter concisus group.</title>
        <authorList>
            <person name="Miller W.G."/>
            <person name="Yee E."/>
            <person name="Chapman M.H."/>
            <person name="Huynh S."/>
            <person name="Bono J.L."/>
            <person name="On S.L.W."/>
            <person name="StLeger J."/>
            <person name="Foster G."/>
            <person name="Parker C.T."/>
        </authorList>
    </citation>
    <scope>NUCLEOTIDE SEQUENCE [LARGE SCALE GENOMIC DNA]</scope>
    <source>
        <strain evidence="11 12">CCUG 21559</strain>
    </source>
</reference>
<dbReference type="EC" id="1.1.1.193" evidence="7"/>
<dbReference type="AlphaFoldDB" id="A0A6G5QF56"/>
<dbReference type="GO" id="GO:0008835">
    <property type="term" value="F:diaminohydroxyphosphoribosylaminopyrimidine deaminase activity"/>
    <property type="evidence" value="ECO:0007669"/>
    <property type="project" value="UniProtKB-EC"/>
</dbReference>
<dbReference type="EMBL" id="CP012542">
    <property type="protein sequence ID" value="QCD44308.1"/>
    <property type="molecule type" value="Genomic_DNA"/>
</dbReference>
<dbReference type="Gene3D" id="3.40.140.10">
    <property type="entry name" value="Cytidine Deaminase, domain 2"/>
    <property type="match status" value="1"/>
</dbReference>
<dbReference type="CDD" id="cd01284">
    <property type="entry name" value="Riboflavin_deaminase-reductase"/>
    <property type="match status" value="1"/>
</dbReference>
<comment type="similarity">
    <text evidence="4">In the N-terminal section; belongs to the cytidine and deoxycytidylate deaminase family.</text>
</comment>
<keyword evidence="11" id="KW-0378">Hydrolase</keyword>
<keyword evidence="11" id="KW-0560">Oxidoreductase</keyword>
<comment type="pathway">
    <text evidence="2">Cofactor biosynthesis; riboflavin biosynthesis; 5-amino-6-(D-ribitylamino)uracil from GTP: step 2/4.</text>
</comment>
<dbReference type="NCBIfam" id="TIGR00326">
    <property type="entry name" value="eubact_ribD"/>
    <property type="match status" value="1"/>
</dbReference>
<gene>
    <name evidence="11" type="primary">ribD</name>
    <name evidence="11" type="ORF">CMUC_0496</name>
</gene>
<evidence type="ECO:0000256" key="3">
    <source>
        <dbReference type="ARBA" id="ARBA00004910"/>
    </source>
</evidence>
<comment type="similarity">
    <text evidence="5">In the C-terminal section; belongs to the HTP reductase family.</text>
</comment>
<evidence type="ECO:0000256" key="6">
    <source>
        <dbReference type="ARBA" id="ARBA00012766"/>
    </source>
</evidence>
<keyword evidence="9" id="KW-0511">Multifunctional enzyme</keyword>
<dbReference type="InterPro" id="IPR002734">
    <property type="entry name" value="RibDG_C"/>
</dbReference>
<evidence type="ECO:0000256" key="9">
    <source>
        <dbReference type="ARBA" id="ARBA00023268"/>
    </source>
</evidence>
<sequence>MSLAISEAWKYQILTYPNPAVGCVVLDKNGKILSVAAHKKAGSLHAEPSAILMALCELSPDFLRNFLNAYNLKFNTDFSDIDCVELLEPNFTYDFILKNHQNLLKDAKAYVTLEPCSHHGKTPPCATLLSALKFKEVVIACSDENKIASGGAQILKNADISVKMGVCKTEANTLLEPFLSWQGGNFSFLKVAMSTNGVATGGLISNELSRAHMHLLRSVCDLLVVGGNTVRIDRPTLDTRLMGNQKSPNVLIYSKSQKFDKTIPLFGVKNRSVKISNELSNLDARLIMFEGAQSFLELAKARKLADVKWLLIYQSSEFKEGKNIELSLKTDPLFSLKFGGNTLWWARIR</sequence>
<dbReference type="GO" id="GO:0009231">
    <property type="term" value="P:riboflavin biosynthetic process"/>
    <property type="evidence" value="ECO:0007669"/>
    <property type="project" value="UniProtKB-UniPathway"/>
</dbReference>
<name>A0A6G5QF56_9BACT</name>
<proteinExistence type="inferred from homology"/>
<dbReference type="GO" id="GO:0008703">
    <property type="term" value="F:5-amino-6-(5-phosphoribosylamino)uracil reductase activity"/>
    <property type="evidence" value="ECO:0007669"/>
    <property type="project" value="UniProtKB-EC"/>
</dbReference>
<evidence type="ECO:0000256" key="5">
    <source>
        <dbReference type="ARBA" id="ARBA00007417"/>
    </source>
</evidence>
<dbReference type="InterPro" id="IPR024072">
    <property type="entry name" value="DHFR-like_dom_sf"/>
</dbReference>
<evidence type="ECO:0000256" key="7">
    <source>
        <dbReference type="ARBA" id="ARBA00013173"/>
    </source>
</evidence>
<evidence type="ECO:0000313" key="11">
    <source>
        <dbReference type="EMBL" id="QCD44308.1"/>
    </source>
</evidence>
<dbReference type="InterPro" id="IPR002125">
    <property type="entry name" value="CMP_dCMP_dom"/>
</dbReference>
<feature type="domain" description="CMP/dCMP-type deaminase" evidence="10">
    <location>
        <begin position="1"/>
        <end position="155"/>
    </location>
</feature>
<evidence type="ECO:0000256" key="1">
    <source>
        <dbReference type="ARBA" id="ARBA00002151"/>
    </source>
</evidence>
<dbReference type="SUPFAM" id="SSF53927">
    <property type="entry name" value="Cytidine deaminase-like"/>
    <property type="match status" value="1"/>
</dbReference>
<evidence type="ECO:0000256" key="8">
    <source>
        <dbReference type="ARBA" id="ARBA00019930"/>
    </source>
</evidence>
<protein>
    <recommendedName>
        <fullName evidence="8">Riboflavin biosynthesis protein RibD</fullName>
        <ecNumber evidence="7">1.1.1.193</ecNumber>
        <ecNumber evidence="6">3.5.4.26</ecNumber>
    </recommendedName>
</protein>
<dbReference type="SUPFAM" id="SSF53597">
    <property type="entry name" value="Dihydrofolate reductase-like"/>
    <property type="match status" value="1"/>
</dbReference>
<evidence type="ECO:0000256" key="2">
    <source>
        <dbReference type="ARBA" id="ARBA00004882"/>
    </source>
</evidence>
<dbReference type="UniPathway" id="UPA00275">
    <property type="reaction ID" value="UER00401"/>
</dbReference>
<dbReference type="Proteomes" id="UP000503264">
    <property type="component" value="Chromosome"/>
</dbReference>
<comment type="function">
    <text evidence="1">Converts 2,5-diamino-6-(ribosylamino)-4(3h)-pyrimidinone 5'-phosphate into 5-amino-6-(ribosylamino)-2,4(1h,3h)-pyrimidinedione 5'-phosphate.</text>
</comment>
<dbReference type="PROSITE" id="PS51747">
    <property type="entry name" value="CYT_DCMP_DEAMINASES_2"/>
    <property type="match status" value="1"/>
</dbReference>
<accession>A0A6G5QF56</accession>
<dbReference type="Gene3D" id="3.40.430.10">
    <property type="entry name" value="Dihydrofolate Reductase, subunit A"/>
    <property type="match status" value="1"/>
</dbReference>